<organism evidence="1 2">
    <name type="scientific">Streptococcus oralis</name>
    <dbReference type="NCBI Taxonomy" id="1303"/>
    <lineage>
        <taxon>Bacteria</taxon>
        <taxon>Bacillati</taxon>
        <taxon>Bacillota</taxon>
        <taxon>Bacilli</taxon>
        <taxon>Lactobacillales</taxon>
        <taxon>Streptococcaceae</taxon>
        <taxon>Streptococcus</taxon>
    </lineage>
</organism>
<dbReference type="AlphaFoldDB" id="A0A081R3D3"/>
<evidence type="ECO:0000313" key="1">
    <source>
        <dbReference type="EMBL" id="KEQ49706.1"/>
    </source>
</evidence>
<sequence>MSVDIKAIRWLLDNATAYVISKNCGVSIQAVDKYKNGVSDIMNMRLKHAISMTSYAHTLQEKQ</sequence>
<name>A0A081R3D3_STROR</name>
<dbReference type="STRING" id="1303.SORDD17_00576"/>
<evidence type="ECO:0000313" key="2">
    <source>
        <dbReference type="Proteomes" id="UP000028098"/>
    </source>
</evidence>
<dbReference type="PATRIC" id="fig|1303.44.peg.1577"/>
<dbReference type="Proteomes" id="UP000028098">
    <property type="component" value="Unassembled WGS sequence"/>
</dbReference>
<dbReference type="RefSeq" id="WP_042902950.1">
    <property type="nucleotide sequence ID" value="NZ_JPGB01000006.1"/>
</dbReference>
<gene>
    <name evidence="1" type="ORF">SK143_1648</name>
</gene>
<protein>
    <submittedName>
        <fullName evidence="1">Uncharacterized protein</fullName>
    </submittedName>
</protein>
<reference evidence="1 2" key="1">
    <citation type="submission" date="2014-05" db="EMBL/GenBank/DDBJ databases">
        <authorList>
            <person name="Daugherty S.C."/>
            <person name="Tallon L.J."/>
            <person name="Sadzewicz L."/>
            <person name="Kilian M."/>
            <person name="Tettelin H."/>
        </authorList>
    </citation>
    <scope>NUCLEOTIDE SEQUENCE [LARGE SCALE GENOMIC DNA]</scope>
    <source>
        <strain evidence="1 2">SK143</strain>
    </source>
</reference>
<accession>A0A081R3D3</accession>
<comment type="caution">
    <text evidence="1">The sequence shown here is derived from an EMBL/GenBank/DDBJ whole genome shotgun (WGS) entry which is preliminary data.</text>
</comment>
<dbReference type="EMBL" id="JPGB01000006">
    <property type="protein sequence ID" value="KEQ49706.1"/>
    <property type="molecule type" value="Genomic_DNA"/>
</dbReference>
<proteinExistence type="predicted"/>